<evidence type="ECO:0000313" key="2">
    <source>
        <dbReference type="Proteomes" id="UP001562065"/>
    </source>
</evidence>
<accession>A0ABV4ADF0</accession>
<name>A0ABV4ADF0_9GAMM</name>
<evidence type="ECO:0000313" key="1">
    <source>
        <dbReference type="EMBL" id="MEY1660872.1"/>
    </source>
</evidence>
<dbReference type="EMBL" id="JBGCUO010000001">
    <property type="protein sequence ID" value="MEY1660872.1"/>
    <property type="molecule type" value="Genomic_DNA"/>
</dbReference>
<dbReference type="Pfam" id="PF07395">
    <property type="entry name" value="Mig-14"/>
    <property type="match status" value="1"/>
</dbReference>
<dbReference type="InterPro" id="IPR009977">
    <property type="entry name" value="Mig-14"/>
</dbReference>
<keyword evidence="1" id="KW-0012">Acyltransferase</keyword>
<organism evidence="1 2">
    <name type="scientific">Isoalcanivorax beigongshangi</name>
    <dbReference type="NCBI Taxonomy" id="3238810"/>
    <lineage>
        <taxon>Bacteria</taxon>
        <taxon>Pseudomonadati</taxon>
        <taxon>Pseudomonadota</taxon>
        <taxon>Gammaproteobacteria</taxon>
        <taxon>Oceanospirillales</taxon>
        <taxon>Alcanivoracaceae</taxon>
        <taxon>Isoalcanivorax</taxon>
    </lineage>
</organism>
<proteinExistence type="predicted"/>
<keyword evidence="1" id="KW-0808">Transferase</keyword>
<gene>
    <name evidence="1" type="ORF">AB5I84_01780</name>
</gene>
<dbReference type="Gene3D" id="3.40.630.30">
    <property type="match status" value="1"/>
</dbReference>
<dbReference type="SUPFAM" id="SSF55729">
    <property type="entry name" value="Acyl-CoA N-acyltransferases (Nat)"/>
    <property type="match status" value="1"/>
</dbReference>
<dbReference type="GO" id="GO:0016746">
    <property type="term" value="F:acyltransferase activity"/>
    <property type="evidence" value="ECO:0007669"/>
    <property type="project" value="UniProtKB-KW"/>
</dbReference>
<sequence>MLTLLSAYREHGWHAVDAATYEQLWNQYGGSVATHPEFVARLSALAKAPVRYLACGPAAAPTGAVAVWGRHLALSRKLLKRWNKRDLFDLGNAEIILPMAAETRVALRHRGQFLGAPRIEALTDARPQADDLALAREPEEYSRKFRYNQRREWRLLEESGGVLTPVQELSPAQLAEIYRDLFQRRWGFAAAGAPHLEQVFTLLREWMVGSVMFRDGAPVAIQILYRVESPQWVSVEYINGGVDPEQKDFSPGSVLSFLNTQAEWDYARSQGKALRYSFGRFDQEYKERWCHRVPAYEVGRW</sequence>
<dbReference type="EC" id="2.3.1.-" evidence="1"/>
<protein>
    <submittedName>
        <fullName evidence="1">GNAT family N-acetyltransferase</fullName>
        <ecNumber evidence="1">2.3.1.-</ecNumber>
    </submittedName>
</protein>
<keyword evidence="2" id="KW-1185">Reference proteome</keyword>
<reference evidence="1 2" key="1">
    <citation type="submission" date="2024-07" db="EMBL/GenBank/DDBJ databases">
        <authorList>
            <person name="Ren Q."/>
        </authorList>
    </citation>
    <scope>NUCLEOTIDE SEQUENCE [LARGE SCALE GENOMIC DNA]</scope>
    <source>
        <strain evidence="1 2">REN37</strain>
    </source>
</reference>
<dbReference type="Proteomes" id="UP001562065">
    <property type="component" value="Unassembled WGS sequence"/>
</dbReference>
<dbReference type="InterPro" id="IPR016181">
    <property type="entry name" value="Acyl_CoA_acyltransferase"/>
</dbReference>
<dbReference type="RefSeq" id="WP_369454113.1">
    <property type="nucleotide sequence ID" value="NZ_JBGCUO010000001.1"/>
</dbReference>
<comment type="caution">
    <text evidence="1">The sequence shown here is derived from an EMBL/GenBank/DDBJ whole genome shotgun (WGS) entry which is preliminary data.</text>
</comment>